<dbReference type="PANTHER" id="PTHR43228">
    <property type="entry name" value="TWO-COMPONENT RESPONSE REGULATOR"/>
    <property type="match status" value="1"/>
</dbReference>
<comment type="function">
    <text evidence="2">May play the central regulatory role in sporulation. It may be an element of the effector pathway responsible for the activation of sporulation genes in response to nutritional stress. Spo0A may act in concert with spo0H (a sigma factor) to control the expression of some genes that are critical to the sporulation process.</text>
</comment>
<dbReference type="OrthoDB" id="9790669at2"/>
<dbReference type="eggNOG" id="COG4753">
    <property type="taxonomic scope" value="Bacteria"/>
</dbReference>
<name>I4D1R3_DESAJ</name>
<dbReference type="HOGENOM" id="CLU_000445_69_15_9"/>
<accession>I4D1R3</accession>
<dbReference type="EMBL" id="CP003639">
    <property type="protein sequence ID" value="AFM39737.1"/>
    <property type="molecule type" value="Genomic_DNA"/>
</dbReference>
<reference evidence="5 6" key="1">
    <citation type="journal article" date="2012" name="J. Bacteriol.">
        <title>Complete genome sequences of Desulfosporosinus orientis DSM765T, Desulfosporosinus youngiae DSM17734T, Desulfosporosinus meridiei DSM13257T, and Desulfosporosinus acidiphilus DSM22704T.</title>
        <authorList>
            <person name="Pester M."/>
            <person name="Brambilla E."/>
            <person name="Alazard D."/>
            <person name="Rattei T."/>
            <person name="Weinmaier T."/>
            <person name="Han J."/>
            <person name="Lucas S."/>
            <person name="Lapidus A."/>
            <person name="Cheng J.F."/>
            <person name="Goodwin L."/>
            <person name="Pitluck S."/>
            <person name="Peters L."/>
            <person name="Ovchinnikova G."/>
            <person name="Teshima H."/>
            <person name="Detter J.C."/>
            <person name="Han C.S."/>
            <person name="Tapia R."/>
            <person name="Land M.L."/>
            <person name="Hauser L."/>
            <person name="Kyrpides N.C."/>
            <person name="Ivanova N.N."/>
            <person name="Pagani I."/>
            <person name="Huntmann M."/>
            <person name="Wei C.L."/>
            <person name="Davenport K.W."/>
            <person name="Daligault H."/>
            <person name="Chain P.S."/>
            <person name="Chen A."/>
            <person name="Mavromatis K."/>
            <person name="Markowitz V."/>
            <person name="Szeto E."/>
            <person name="Mikhailova N."/>
            <person name="Pati A."/>
            <person name="Wagner M."/>
            <person name="Woyke T."/>
            <person name="Ollivier B."/>
            <person name="Klenk H.P."/>
            <person name="Spring S."/>
            <person name="Loy A."/>
        </authorList>
    </citation>
    <scope>NUCLEOTIDE SEQUENCE [LARGE SCALE GENOMIC DNA]</scope>
    <source>
        <strain evidence="6">DSM 22704 / JCM 16185 / SJ4</strain>
    </source>
</reference>
<dbReference type="AlphaFoldDB" id="I4D1R3"/>
<gene>
    <name evidence="5" type="ordered locus">Desaci_0676</name>
</gene>
<evidence type="ECO:0000256" key="1">
    <source>
        <dbReference type="ARBA" id="ARBA00018672"/>
    </source>
</evidence>
<feature type="domain" description="Response regulatory" evidence="4">
    <location>
        <begin position="3"/>
        <end position="116"/>
    </location>
</feature>
<feature type="modified residue" description="4-aspartylphosphate" evidence="3">
    <location>
        <position position="53"/>
    </location>
</feature>
<dbReference type="Gene3D" id="3.40.50.2300">
    <property type="match status" value="1"/>
</dbReference>
<dbReference type="Proteomes" id="UP000002892">
    <property type="component" value="Chromosome"/>
</dbReference>
<keyword evidence="3" id="KW-0597">Phosphoprotein</keyword>
<evidence type="ECO:0000256" key="3">
    <source>
        <dbReference type="PROSITE-ProRule" id="PRU00169"/>
    </source>
</evidence>
<evidence type="ECO:0000313" key="5">
    <source>
        <dbReference type="EMBL" id="AFM39737.1"/>
    </source>
</evidence>
<dbReference type="InterPro" id="IPR001789">
    <property type="entry name" value="Sig_transdc_resp-reg_receiver"/>
</dbReference>
<protein>
    <recommendedName>
        <fullName evidence="1">Stage 0 sporulation protein A homolog</fullName>
    </recommendedName>
</protein>
<dbReference type="RefSeq" id="WP_014825749.1">
    <property type="nucleotide sequence ID" value="NC_018068.1"/>
</dbReference>
<dbReference type="KEGG" id="dai:Desaci_0676"/>
<proteinExistence type="predicted"/>
<sequence>MKRALIVNNSASERRSIKKLLENSGFVVVGEAENGLRGIKFYHELNPDFVTMDISMPELDGIETLKIIKKIDKDARIFIIASSDHEQKVQEAMESGAVGFILKSFSETKDECKKNK</sequence>
<dbReference type="InterPro" id="IPR011006">
    <property type="entry name" value="CheY-like_superfamily"/>
</dbReference>
<evidence type="ECO:0000313" key="6">
    <source>
        <dbReference type="Proteomes" id="UP000002892"/>
    </source>
</evidence>
<dbReference type="SMART" id="SM00448">
    <property type="entry name" value="REC"/>
    <property type="match status" value="1"/>
</dbReference>
<keyword evidence="5" id="KW-0238">DNA-binding</keyword>
<organism evidence="5 6">
    <name type="scientific">Desulfosporosinus acidiphilus (strain DSM 22704 / JCM 16185 / SJ4)</name>
    <dbReference type="NCBI Taxonomy" id="646529"/>
    <lineage>
        <taxon>Bacteria</taxon>
        <taxon>Bacillati</taxon>
        <taxon>Bacillota</taxon>
        <taxon>Clostridia</taxon>
        <taxon>Eubacteriales</taxon>
        <taxon>Desulfitobacteriaceae</taxon>
        <taxon>Desulfosporosinus</taxon>
    </lineage>
</organism>
<dbReference type="PROSITE" id="PS50110">
    <property type="entry name" value="RESPONSE_REGULATORY"/>
    <property type="match status" value="1"/>
</dbReference>
<evidence type="ECO:0000256" key="2">
    <source>
        <dbReference type="ARBA" id="ARBA00024867"/>
    </source>
</evidence>
<dbReference type="GO" id="GO:0003677">
    <property type="term" value="F:DNA binding"/>
    <property type="evidence" value="ECO:0007669"/>
    <property type="project" value="UniProtKB-KW"/>
</dbReference>
<dbReference type="Pfam" id="PF00072">
    <property type="entry name" value="Response_reg"/>
    <property type="match status" value="1"/>
</dbReference>
<evidence type="ECO:0000259" key="4">
    <source>
        <dbReference type="PROSITE" id="PS50110"/>
    </source>
</evidence>
<dbReference type="SUPFAM" id="SSF52172">
    <property type="entry name" value="CheY-like"/>
    <property type="match status" value="1"/>
</dbReference>
<keyword evidence="6" id="KW-1185">Reference proteome</keyword>
<dbReference type="InterPro" id="IPR052048">
    <property type="entry name" value="ST_Response_Regulator"/>
</dbReference>
<dbReference type="STRING" id="646529.Desaci_0676"/>
<dbReference type="GO" id="GO:0000160">
    <property type="term" value="P:phosphorelay signal transduction system"/>
    <property type="evidence" value="ECO:0007669"/>
    <property type="project" value="InterPro"/>
</dbReference>
<dbReference type="PANTHER" id="PTHR43228:SF1">
    <property type="entry name" value="TWO-COMPONENT RESPONSE REGULATOR ARR22"/>
    <property type="match status" value="1"/>
</dbReference>